<dbReference type="SMART" id="SM00267">
    <property type="entry name" value="GGDEF"/>
    <property type="match status" value="1"/>
</dbReference>
<organism evidence="5 6">
    <name type="scientific">Marinobacterium iners DSM 11526</name>
    <dbReference type="NCBI Taxonomy" id="1122198"/>
    <lineage>
        <taxon>Bacteria</taxon>
        <taxon>Pseudomonadati</taxon>
        <taxon>Pseudomonadota</taxon>
        <taxon>Gammaproteobacteria</taxon>
        <taxon>Oceanospirillales</taxon>
        <taxon>Oceanospirillaceae</taxon>
        <taxon>Marinobacterium</taxon>
    </lineage>
</organism>
<dbReference type="Proteomes" id="UP000242469">
    <property type="component" value="Unassembled WGS sequence"/>
</dbReference>
<dbReference type="InterPro" id="IPR052163">
    <property type="entry name" value="DGC-Regulatory_Protein"/>
</dbReference>
<dbReference type="Pfam" id="PF08447">
    <property type="entry name" value="PAS_3"/>
    <property type="match status" value="1"/>
</dbReference>
<proteinExistence type="predicted"/>
<dbReference type="CDD" id="cd00130">
    <property type="entry name" value="PAS"/>
    <property type="match status" value="2"/>
</dbReference>
<dbReference type="FunFam" id="3.30.70.270:FF:000001">
    <property type="entry name" value="Diguanylate cyclase domain protein"/>
    <property type="match status" value="1"/>
</dbReference>
<dbReference type="PROSITE" id="PS50113">
    <property type="entry name" value="PAC"/>
    <property type="match status" value="1"/>
</dbReference>
<dbReference type="Pfam" id="PF00990">
    <property type="entry name" value="GGDEF"/>
    <property type="match status" value="1"/>
</dbReference>
<keyword evidence="6" id="KW-1185">Reference proteome</keyword>
<name>A0A1H4GMT3_9GAMM</name>
<feature type="domain" description="PAC" evidence="3">
    <location>
        <begin position="210"/>
        <end position="263"/>
    </location>
</feature>
<dbReference type="Gene3D" id="3.30.450.20">
    <property type="entry name" value="PAS domain"/>
    <property type="match status" value="2"/>
</dbReference>
<reference evidence="6" key="1">
    <citation type="submission" date="2016-10" db="EMBL/GenBank/DDBJ databases">
        <authorList>
            <person name="Varghese N."/>
            <person name="Submissions S."/>
        </authorList>
    </citation>
    <scope>NUCLEOTIDE SEQUENCE [LARGE SCALE GENOMIC DNA]</scope>
    <source>
        <strain evidence="6">DSM 11526</strain>
    </source>
</reference>
<dbReference type="SUPFAM" id="SSF55073">
    <property type="entry name" value="Nucleotide cyclase"/>
    <property type="match status" value="1"/>
</dbReference>
<dbReference type="NCBIfam" id="TIGR00229">
    <property type="entry name" value="sensory_box"/>
    <property type="match status" value="2"/>
</dbReference>
<dbReference type="EMBL" id="FNRJ01000018">
    <property type="protein sequence ID" value="SEB10916.1"/>
    <property type="molecule type" value="Genomic_DNA"/>
</dbReference>
<dbReference type="SUPFAM" id="SSF55785">
    <property type="entry name" value="PYP-like sensor domain (PAS domain)"/>
    <property type="match status" value="2"/>
</dbReference>
<accession>A0A1H4GMT3</accession>
<dbReference type="InterPro" id="IPR043128">
    <property type="entry name" value="Rev_trsase/Diguanyl_cyclase"/>
</dbReference>
<dbReference type="Gene3D" id="3.30.70.270">
    <property type="match status" value="1"/>
</dbReference>
<dbReference type="PANTHER" id="PTHR46663:SF4">
    <property type="entry name" value="DIGUANYLATE CYCLASE DGCT-RELATED"/>
    <property type="match status" value="1"/>
</dbReference>
<evidence type="ECO:0000259" key="3">
    <source>
        <dbReference type="PROSITE" id="PS50113"/>
    </source>
</evidence>
<dbReference type="PROSITE" id="PS50112">
    <property type="entry name" value="PAS"/>
    <property type="match status" value="2"/>
</dbReference>
<dbReference type="InterPro" id="IPR035965">
    <property type="entry name" value="PAS-like_dom_sf"/>
</dbReference>
<dbReference type="AlphaFoldDB" id="A0A1H4GMT3"/>
<feature type="domain" description="PAS" evidence="2">
    <location>
        <begin position="8"/>
        <end position="57"/>
    </location>
</feature>
<dbReference type="SMART" id="SM00086">
    <property type="entry name" value="PAC"/>
    <property type="match status" value="2"/>
</dbReference>
<dbReference type="STRING" id="1122198.SAMN02745729_11829"/>
<dbReference type="PANTHER" id="PTHR46663">
    <property type="entry name" value="DIGUANYLATE CYCLASE DGCT-RELATED"/>
    <property type="match status" value="1"/>
</dbReference>
<dbReference type="InterPro" id="IPR013655">
    <property type="entry name" value="PAS_fold_3"/>
</dbReference>
<dbReference type="RefSeq" id="WP_091827703.1">
    <property type="nucleotide sequence ID" value="NZ_FNRJ01000018.1"/>
</dbReference>
<evidence type="ECO:0000313" key="6">
    <source>
        <dbReference type="Proteomes" id="UP000242469"/>
    </source>
</evidence>
<dbReference type="NCBIfam" id="TIGR00254">
    <property type="entry name" value="GGDEF"/>
    <property type="match status" value="1"/>
</dbReference>
<dbReference type="OrthoDB" id="9776960at2"/>
<dbReference type="CDD" id="cd01949">
    <property type="entry name" value="GGDEF"/>
    <property type="match status" value="1"/>
</dbReference>
<dbReference type="SMART" id="SM00091">
    <property type="entry name" value="PAS"/>
    <property type="match status" value="2"/>
</dbReference>
<protein>
    <submittedName>
        <fullName evidence="5">PAS domain S-box-containing protein/diguanylate cyclase (GGDEF) domain-containing protein</fullName>
    </submittedName>
</protein>
<evidence type="ECO:0000259" key="2">
    <source>
        <dbReference type="PROSITE" id="PS50112"/>
    </source>
</evidence>
<evidence type="ECO:0000313" key="5">
    <source>
        <dbReference type="EMBL" id="SEB10916.1"/>
    </source>
</evidence>
<feature type="domain" description="PAS" evidence="2">
    <location>
        <begin position="132"/>
        <end position="206"/>
    </location>
</feature>
<dbReference type="InterPro" id="IPR029787">
    <property type="entry name" value="Nucleotide_cyclase"/>
</dbReference>
<sequence length="426" mass="48931">MDRGNPLQDAFFTRLFHGVSDAIYVIDPDSSSILAANEAGCRALGMSPEELIDQSVLSLNQDVTGPNQWREISAAIIAAGNYTFMGRHVRKDGTDFPVEVVTDYLEYKGRGYLVSVARDLSEHHRHREHLTDDELIRALLLNESSDGLWDWNLQDHSLFLSPQWFRMLGYGPNEISSPTLDTWRNSVHQEDLERVITLLQDHLQGKSSRYEAKYRLRSRDGHYLWVHDRGMVAQHDLDGRPQRMIGLVLDITESEHYAAELLERSQRDELTGLYNRRTGYELFERFLRDCRRDNQPLQVVMLDIDHFKPLNDDYGHLEGDRAIRHVADELRRCLRADEWLFRWGGEEFLLLFPGMDRSSAHGMMQRLLKHFNAVPFVTQGGESLELTFSAGISGFPENGNSIRQLVGAADRAMYRAKSSGRNRVEG</sequence>
<dbReference type="InterPro" id="IPR001610">
    <property type="entry name" value="PAC"/>
</dbReference>
<dbReference type="Pfam" id="PF13426">
    <property type="entry name" value="PAS_9"/>
    <property type="match status" value="1"/>
</dbReference>
<evidence type="ECO:0000256" key="1">
    <source>
        <dbReference type="ARBA" id="ARBA00001946"/>
    </source>
</evidence>
<dbReference type="PROSITE" id="PS50887">
    <property type="entry name" value="GGDEF"/>
    <property type="match status" value="1"/>
</dbReference>
<feature type="domain" description="GGDEF" evidence="4">
    <location>
        <begin position="295"/>
        <end position="426"/>
    </location>
</feature>
<gene>
    <name evidence="5" type="ORF">SAMN02745729_11829</name>
</gene>
<comment type="cofactor">
    <cofactor evidence="1">
        <name>Mg(2+)</name>
        <dbReference type="ChEBI" id="CHEBI:18420"/>
    </cofactor>
</comment>
<dbReference type="GO" id="GO:0003824">
    <property type="term" value="F:catalytic activity"/>
    <property type="evidence" value="ECO:0007669"/>
    <property type="project" value="UniProtKB-ARBA"/>
</dbReference>
<evidence type="ECO:0000259" key="4">
    <source>
        <dbReference type="PROSITE" id="PS50887"/>
    </source>
</evidence>
<dbReference type="InterPro" id="IPR000160">
    <property type="entry name" value="GGDEF_dom"/>
</dbReference>
<dbReference type="InterPro" id="IPR000014">
    <property type="entry name" value="PAS"/>
</dbReference>
<dbReference type="InterPro" id="IPR000700">
    <property type="entry name" value="PAS-assoc_C"/>
</dbReference>